<keyword evidence="3" id="KW-0731">Sigma factor</keyword>
<dbReference type="SUPFAM" id="SSF49464">
    <property type="entry name" value="Carboxypeptidase regulatory domain-like"/>
    <property type="match status" value="2"/>
</dbReference>
<dbReference type="Gene3D" id="1.10.1740.10">
    <property type="match status" value="1"/>
</dbReference>
<feature type="domain" description="Thioredoxin" evidence="6">
    <location>
        <begin position="1138"/>
        <end position="1278"/>
    </location>
</feature>
<keyword evidence="8" id="KW-1185">Reference proteome</keyword>
<dbReference type="InterPro" id="IPR007627">
    <property type="entry name" value="RNA_pol_sigma70_r2"/>
</dbReference>
<dbReference type="Gene3D" id="3.40.30.10">
    <property type="entry name" value="Glutaredoxin"/>
    <property type="match status" value="1"/>
</dbReference>
<dbReference type="Gene3D" id="1.10.10.10">
    <property type="entry name" value="Winged helix-like DNA-binding domain superfamily/Winged helix DNA-binding domain"/>
    <property type="match status" value="1"/>
</dbReference>
<keyword evidence="4" id="KW-0804">Transcription</keyword>
<dbReference type="PANTHER" id="PTHR43133:SF51">
    <property type="entry name" value="RNA POLYMERASE SIGMA FACTOR"/>
    <property type="match status" value="1"/>
</dbReference>
<evidence type="ECO:0000256" key="3">
    <source>
        <dbReference type="ARBA" id="ARBA00023082"/>
    </source>
</evidence>
<dbReference type="KEGG" id="tpla:ElP_07230"/>
<keyword evidence="2" id="KW-0805">Transcription regulation</keyword>
<dbReference type="PANTHER" id="PTHR43133">
    <property type="entry name" value="RNA POLYMERASE ECF-TYPE SIGMA FACTO"/>
    <property type="match status" value="1"/>
</dbReference>
<evidence type="ECO:0000256" key="2">
    <source>
        <dbReference type="ARBA" id="ARBA00023015"/>
    </source>
</evidence>
<proteinExistence type="inferred from homology"/>
<organism evidence="7 8">
    <name type="scientific">Tautonia plasticadhaerens</name>
    <dbReference type="NCBI Taxonomy" id="2527974"/>
    <lineage>
        <taxon>Bacteria</taxon>
        <taxon>Pseudomonadati</taxon>
        <taxon>Planctomycetota</taxon>
        <taxon>Planctomycetia</taxon>
        <taxon>Isosphaerales</taxon>
        <taxon>Isosphaeraceae</taxon>
        <taxon>Tautonia</taxon>
    </lineage>
</organism>
<dbReference type="InterPro" id="IPR017937">
    <property type="entry name" value="Thioredoxin_CS"/>
</dbReference>
<dbReference type="Pfam" id="PF08281">
    <property type="entry name" value="Sigma70_r4_2"/>
    <property type="match status" value="1"/>
</dbReference>
<dbReference type="SUPFAM" id="SSF88659">
    <property type="entry name" value="Sigma3 and sigma4 domains of RNA polymerase sigma factors"/>
    <property type="match status" value="1"/>
</dbReference>
<dbReference type="InterPro" id="IPR008969">
    <property type="entry name" value="CarboxyPept-like_regulatory"/>
</dbReference>
<sequence length="1278" mass="136205">MMSANGSAAAVSGEILDQTRALFGGGVAAGLSDAELLERFARRRPGGVEAETAFGVLVARHGAMVLGVCRRTLRDPIAAEDAFQATFLVLARKAGTIRVDDSIGRWLYGVSRRVAAKARHQSARRRAVERPIAGLAEPSGRSSPVLDAHRADLRAVIAEELARLPGPFREAVALCDLEGCTHDEAARRLGWPVGSVRSRLSRGRARLRDQLSRRGVSPSTLTLAPLTAPSLPPALLRATTTAALAFASAGRSASLASPAAALAVSVLRGAAIGSIALGSAAVVSGIVLTLAALVATAPKSPPPPPAPAVVPVAVQEGPSPLVVPVADHELPEARPIPLPVRVVEAGTGQAIPGARVSAQVWQPTEPLDLGRSETDARGETVVQWPADLVTSLNVLANADGYVPMRAWWRRQDLLADPPSSLTFELVRGEAIGGIVEDERGEPIPDAIVYVWVQANGPGDGRARWSTTDFPVRTDARGRWQAPYLPPGQPGDARVLLRLEHPDFVSEPSGYSRRHTADECRSLDVVEVMQDGVPALGRVVDSNGRPVVGARVNLARAGGGGAPVSTETNADGRFRFGHVSAPESPDAVPPTLWRNLLPATVERPGFATTIGTVRIGQGAPETEIRLAEARPIGLRVVDPEGRPIAGAIVTLDELRAGDRGQTESSWIDRTDAEGRIVWPDGPAEGEVEFRVDREPYLSVLRKSAPAGAEEAEIVLRLPPRVSLRVLDASTGDPIDRFEVTPGISLPRGSEFDWSVYGTTDEGRDGQFDAVLDELAFEPSGAIALKVEAEGYAPAVTERFEIADEVIERTVSLSPSVMTEGTVFGPDGTPVAGAEVIKLLGSGSVSLGNRSNLQAIRDELRVTTGSDGRFALDPEAEPFGIAVIADEGMARVGPARLSESAEVRLVPWARLSGRYFVGEEPQPGKTITVSVDSTAPGATRWVQDGYEVTTDADGRFELDRVVPGFAVAFSPTVGPFSFEVGPGEVAEVVIGGSGRPVVGRIEAPDEESLPIPLDRAGGRLLLEQRGFPEPEELAGRSQEERVAHITAWYQTPEGREWRRRYQGHTVRVGPDGSFRIPDVAPGSYTLTLHLSSESGSRLDAEDRTEIRATIERAVEVPEGDGPIDLGTIPLEVETIRHRTLSVGQEAPDFELQTLDGDPVRLADQRGKVVLLHFWATWCGPCLEEEPTFEAIWEEFGGDDRFTLIGLSLDEEPEAARIHVEARGFGWTQAVLGPWGSSTVAQDFGVESIPRSVLIGPDGRVIASRLRGPEIRDAVASALAR</sequence>
<dbReference type="Pfam" id="PF04542">
    <property type="entry name" value="Sigma70_r2"/>
    <property type="match status" value="1"/>
</dbReference>
<evidence type="ECO:0000313" key="8">
    <source>
        <dbReference type="Proteomes" id="UP000317835"/>
    </source>
</evidence>
<evidence type="ECO:0000256" key="1">
    <source>
        <dbReference type="ARBA" id="ARBA00010641"/>
    </source>
</evidence>
<dbReference type="InterPro" id="IPR013249">
    <property type="entry name" value="RNA_pol_sigma70_r4_t2"/>
</dbReference>
<dbReference type="GO" id="GO:0016209">
    <property type="term" value="F:antioxidant activity"/>
    <property type="evidence" value="ECO:0007669"/>
    <property type="project" value="InterPro"/>
</dbReference>
<dbReference type="InterPro" id="IPR013766">
    <property type="entry name" value="Thioredoxin_domain"/>
</dbReference>
<dbReference type="PROSITE" id="PS00194">
    <property type="entry name" value="THIOREDOXIN_1"/>
    <property type="match status" value="1"/>
</dbReference>
<accession>A0A518GWB6</accession>
<dbReference type="InterPro" id="IPR000866">
    <property type="entry name" value="AhpC/TSA"/>
</dbReference>
<dbReference type="NCBIfam" id="TIGR02937">
    <property type="entry name" value="sigma70-ECF"/>
    <property type="match status" value="1"/>
</dbReference>
<dbReference type="Proteomes" id="UP000317835">
    <property type="component" value="Chromosome"/>
</dbReference>
<name>A0A518GWB6_9BACT</name>
<gene>
    <name evidence="7" type="primary">resA_2</name>
    <name evidence="7" type="ORF">ElP_07230</name>
</gene>
<evidence type="ECO:0000256" key="4">
    <source>
        <dbReference type="ARBA" id="ARBA00023163"/>
    </source>
</evidence>
<dbReference type="GO" id="GO:0016491">
    <property type="term" value="F:oxidoreductase activity"/>
    <property type="evidence" value="ECO:0007669"/>
    <property type="project" value="InterPro"/>
</dbReference>
<dbReference type="RefSeq" id="WP_197446685.1">
    <property type="nucleotide sequence ID" value="NZ_CP036426.1"/>
</dbReference>
<dbReference type="GO" id="GO:0006352">
    <property type="term" value="P:DNA-templated transcription initiation"/>
    <property type="evidence" value="ECO:0007669"/>
    <property type="project" value="InterPro"/>
</dbReference>
<keyword evidence="5" id="KW-0676">Redox-active center</keyword>
<comment type="similarity">
    <text evidence="1">Belongs to the sigma-70 factor family. ECF subfamily.</text>
</comment>
<dbReference type="PROSITE" id="PS51352">
    <property type="entry name" value="THIOREDOXIN_2"/>
    <property type="match status" value="1"/>
</dbReference>
<dbReference type="InterPro" id="IPR013325">
    <property type="entry name" value="RNA_pol_sigma_r2"/>
</dbReference>
<dbReference type="InterPro" id="IPR014284">
    <property type="entry name" value="RNA_pol_sigma-70_dom"/>
</dbReference>
<dbReference type="AlphaFoldDB" id="A0A518GWB6"/>
<dbReference type="Pfam" id="PF00578">
    <property type="entry name" value="AhpC-TSA"/>
    <property type="match status" value="1"/>
</dbReference>
<dbReference type="InterPro" id="IPR036388">
    <property type="entry name" value="WH-like_DNA-bd_sf"/>
</dbReference>
<dbReference type="SUPFAM" id="SSF88946">
    <property type="entry name" value="Sigma2 domain of RNA polymerase sigma factors"/>
    <property type="match status" value="1"/>
</dbReference>
<evidence type="ECO:0000256" key="5">
    <source>
        <dbReference type="ARBA" id="ARBA00023284"/>
    </source>
</evidence>
<protein>
    <submittedName>
        <fullName evidence="7">Thiol-disulfide oxidoreductase ResA</fullName>
    </submittedName>
</protein>
<dbReference type="SUPFAM" id="SSF52833">
    <property type="entry name" value="Thioredoxin-like"/>
    <property type="match status" value="1"/>
</dbReference>
<dbReference type="Pfam" id="PF13620">
    <property type="entry name" value="CarboxypepD_reg"/>
    <property type="match status" value="1"/>
</dbReference>
<dbReference type="CDD" id="cd02966">
    <property type="entry name" value="TlpA_like_family"/>
    <property type="match status" value="1"/>
</dbReference>
<dbReference type="EMBL" id="CP036426">
    <property type="protein sequence ID" value="QDV32883.1"/>
    <property type="molecule type" value="Genomic_DNA"/>
</dbReference>
<evidence type="ECO:0000313" key="7">
    <source>
        <dbReference type="EMBL" id="QDV32883.1"/>
    </source>
</evidence>
<dbReference type="InterPro" id="IPR039425">
    <property type="entry name" value="RNA_pol_sigma-70-like"/>
</dbReference>
<dbReference type="GO" id="GO:0003677">
    <property type="term" value="F:DNA binding"/>
    <property type="evidence" value="ECO:0007669"/>
    <property type="project" value="InterPro"/>
</dbReference>
<dbReference type="InterPro" id="IPR013324">
    <property type="entry name" value="RNA_pol_sigma_r3/r4-like"/>
</dbReference>
<reference evidence="7 8" key="1">
    <citation type="submission" date="2019-02" db="EMBL/GenBank/DDBJ databases">
        <title>Deep-cultivation of Planctomycetes and their phenomic and genomic characterization uncovers novel biology.</title>
        <authorList>
            <person name="Wiegand S."/>
            <person name="Jogler M."/>
            <person name="Boedeker C."/>
            <person name="Pinto D."/>
            <person name="Vollmers J."/>
            <person name="Rivas-Marin E."/>
            <person name="Kohn T."/>
            <person name="Peeters S.H."/>
            <person name="Heuer A."/>
            <person name="Rast P."/>
            <person name="Oberbeckmann S."/>
            <person name="Bunk B."/>
            <person name="Jeske O."/>
            <person name="Meyerdierks A."/>
            <person name="Storesund J.E."/>
            <person name="Kallscheuer N."/>
            <person name="Luecker S."/>
            <person name="Lage O.M."/>
            <person name="Pohl T."/>
            <person name="Merkel B.J."/>
            <person name="Hornburger P."/>
            <person name="Mueller R.-W."/>
            <person name="Bruemmer F."/>
            <person name="Labrenz M."/>
            <person name="Spormann A.M."/>
            <person name="Op den Camp H."/>
            <person name="Overmann J."/>
            <person name="Amann R."/>
            <person name="Jetten M.S.M."/>
            <person name="Mascher T."/>
            <person name="Medema M.H."/>
            <person name="Devos D.P."/>
            <person name="Kaster A.-K."/>
            <person name="Ovreas L."/>
            <person name="Rohde M."/>
            <person name="Galperin M.Y."/>
            <person name="Jogler C."/>
        </authorList>
    </citation>
    <scope>NUCLEOTIDE SEQUENCE [LARGE SCALE GENOMIC DNA]</scope>
    <source>
        <strain evidence="7 8">ElP</strain>
    </source>
</reference>
<dbReference type="GO" id="GO:0016987">
    <property type="term" value="F:sigma factor activity"/>
    <property type="evidence" value="ECO:0007669"/>
    <property type="project" value="UniProtKB-KW"/>
</dbReference>
<dbReference type="CDD" id="cd06171">
    <property type="entry name" value="Sigma70_r4"/>
    <property type="match status" value="1"/>
</dbReference>
<evidence type="ECO:0000259" key="6">
    <source>
        <dbReference type="PROSITE" id="PS51352"/>
    </source>
</evidence>
<dbReference type="InterPro" id="IPR036249">
    <property type="entry name" value="Thioredoxin-like_sf"/>
</dbReference>